<evidence type="ECO:0000313" key="3">
    <source>
        <dbReference type="Proteomes" id="UP000000844"/>
    </source>
</evidence>
<dbReference type="GO" id="GO:0003700">
    <property type="term" value="F:DNA-binding transcription factor activity"/>
    <property type="evidence" value="ECO:0007669"/>
    <property type="project" value="InterPro"/>
</dbReference>
<dbReference type="OrthoDB" id="3696090at2"/>
<feature type="domain" description="HTH marR-type" evidence="1">
    <location>
        <begin position="1"/>
        <end position="137"/>
    </location>
</feature>
<evidence type="ECO:0000313" key="2">
    <source>
        <dbReference type="EMBL" id="ADD42025.1"/>
    </source>
</evidence>
<dbReference type="PANTHER" id="PTHR39515:SF2">
    <property type="entry name" value="HTH-TYPE TRANSCRIPTIONAL REGULATOR RV0880"/>
    <property type="match status" value="1"/>
</dbReference>
<evidence type="ECO:0000259" key="1">
    <source>
        <dbReference type="PROSITE" id="PS50995"/>
    </source>
</evidence>
<name>D3Q3I4_STANL</name>
<dbReference type="HOGENOM" id="CLU_083287_18_6_11"/>
<reference evidence="2 3" key="1">
    <citation type="journal article" date="2009" name="Stand. Genomic Sci.">
        <title>Complete genome sequence of Stackebrandtia nassauensis type strain (LLR-40K-21).</title>
        <authorList>
            <person name="Munk C."/>
            <person name="Lapidus A."/>
            <person name="Copeland A."/>
            <person name="Jando M."/>
            <person name="Mayilraj S."/>
            <person name="Glavina Del Rio T."/>
            <person name="Nolan M."/>
            <person name="Chen F."/>
            <person name="Lucas S."/>
            <person name="Tice H."/>
            <person name="Cheng J.F."/>
            <person name="Han C."/>
            <person name="Detter J.C."/>
            <person name="Bruce D."/>
            <person name="Goodwin L."/>
            <person name="Chain P."/>
            <person name="Pitluck S."/>
            <person name="Goker M."/>
            <person name="Ovchinikova G."/>
            <person name="Pati A."/>
            <person name="Ivanova N."/>
            <person name="Mavromatis K."/>
            <person name="Chen A."/>
            <person name="Palaniappan K."/>
            <person name="Land M."/>
            <person name="Hauser L."/>
            <person name="Chang Y.J."/>
            <person name="Jeffries C.D."/>
            <person name="Bristow J."/>
            <person name="Eisen J.A."/>
            <person name="Markowitz V."/>
            <person name="Hugenholtz P."/>
            <person name="Kyrpides N.C."/>
            <person name="Klenk H.P."/>
        </authorList>
    </citation>
    <scope>NUCLEOTIDE SEQUENCE [LARGE SCALE GENOMIC DNA]</scope>
    <source>
        <strain evidence="3">DSM 44728 / CIP 108903 / NRRL B-16338 / NBRC 102104 / LLR-40K-21</strain>
    </source>
</reference>
<protein>
    <submittedName>
        <fullName evidence="2">Transcriptional regulator, MarR family</fullName>
    </submittedName>
</protein>
<dbReference type="InterPro" id="IPR036390">
    <property type="entry name" value="WH_DNA-bd_sf"/>
</dbReference>
<dbReference type="Pfam" id="PF12802">
    <property type="entry name" value="MarR_2"/>
    <property type="match status" value="1"/>
</dbReference>
<dbReference type="eggNOG" id="COG1846">
    <property type="taxonomic scope" value="Bacteria"/>
</dbReference>
<dbReference type="SMART" id="SM00347">
    <property type="entry name" value="HTH_MARR"/>
    <property type="match status" value="1"/>
</dbReference>
<accession>D3Q3I4</accession>
<keyword evidence="3" id="KW-1185">Reference proteome</keyword>
<dbReference type="Proteomes" id="UP000000844">
    <property type="component" value="Chromosome"/>
</dbReference>
<dbReference type="InterPro" id="IPR000835">
    <property type="entry name" value="HTH_MarR-typ"/>
</dbReference>
<dbReference type="InterPro" id="IPR052526">
    <property type="entry name" value="HTH-type_Bedaq_tolerance"/>
</dbReference>
<dbReference type="STRING" id="446470.Snas_2339"/>
<dbReference type="RefSeq" id="WP_013017596.1">
    <property type="nucleotide sequence ID" value="NC_013947.1"/>
</dbReference>
<gene>
    <name evidence="2" type="ordered locus">Snas_2339</name>
</gene>
<organism evidence="2 3">
    <name type="scientific">Stackebrandtia nassauensis (strain DSM 44728 / CIP 108903 / NRRL B-16338 / NBRC 102104 / LLR-40K-21)</name>
    <dbReference type="NCBI Taxonomy" id="446470"/>
    <lineage>
        <taxon>Bacteria</taxon>
        <taxon>Bacillati</taxon>
        <taxon>Actinomycetota</taxon>
        <taxon>Actinomycetes</taxon>
        <taxon>Glycomycetales</taxon>
        <taxon>Glycomycetaceae</taxon>
        <taxon>Stackebrandtia</taxon>
    </lineage>
</organism>
<dbReference type="AlphaFoldDB" id="D3Q3I4"/>
<dbReference type="EMBL" id="CP001778">
    <property type="protein sequence ID" value="ADD42025.1"/>
    <property type="molecule type" value="Genomic_DNA"/>
</dbReference>
<proteinExistence type="predicted"/>
<dbReference type="PROSITE" id="PS50995">
    <property type="entry name" value="HTH_MARR_2"/>
    <property type="match status" value="1"/>
</dbReference>
<dbReference type="KEGG" id="sna:Snas_2339"/>
<dbReference type="InterPro" id="IPR036388">
    <property type="entry name" value="WH-like_DNA-bd_sf"/>
</dbReference>
<dbReference type="PANTHER" id="PTHR39515">
    <property type="entry name" value="CONSERVED PROTEIN"/>
    <property type="match status" value="1"/>
</dbReference>
<sequence>MTPDANRLAQQLQAMQTGLTPQILRGTGQDELQLIDVALLSALTDGRELTVKGLAATIGRSVSRTSRLIDRLVCRELLERREHPTDRRARYIKLSPAGAAFMSSFRTARAEQIARILDHLSPQEQTIVSEALDLIAKAARKSREEPDSGIF</sequence>
<dbReference type="SUPFAM" id="SSF46785">
    <property type="entry name" value="Winged helix' DNA-binding domain"/>
    <property type="match status" value="1"/>
</dbReference>
<dbReference type="Gene3D" id="1.10.10.10">
    <property type="entry name" value="Winged helix-like DNA-binding domain superfamily/Winged helix DNA-binding domain"/>
    <property type="match status" value="1"/>
</dbReference>